<reference evidence="3" key="1">
    <citation type="submission" date="2017-09" db="EMBL/GenBank/DDBJ databases">
        <title>Polyketide synthases of a Diaporthe helianthi virulent isolate.</title>
        <authorList>
            <person name="Baroncelli R."/>
        </authorList>
    </citation>
    <scope>NUCLEOTIDE SEQUENCE [LARGE SCALE GENOMIC DNA]</scope>
    <source>
        <strain evidence="3">7/96</strain>
    </source>
</reference>
<protein>
    <recommendedName>
        <fullName evidence="2">BZIP domain-containing protein</fullName>
    </recommendedName>
</protein>
<sequence length="320" mass="34770">MMSQPGIHGGENEAQPFNSHSSDFQDENTSVLPVEVCSDTNALDDIYASSTFKSPNDYYTSLQSNSWNSEAPAGVDPPLTGVTSSPPILTHSISTSHYDTEPIPERIPTCTSDEKTYGSQLEKRTEFHDASPHHKKNKSDGEGSYQETAINSNASDFTTDLTCSPDSATTPTLLPPDASLYSADIEAKANARRSRSSRPAGSTGEKRRAGRQPTPEPAPSTQRVRNRMAANKFRIKTKAAVAELEAMEREESARHEQLSMAVRSLQADVFALKSEILLHGGCGDGLVQNYLNKSVRSLADECGPGQVSHNSSFKPILVRR</sequence>
<feature type="compositionally biased region" description="Polar residues" evidence="1">
    <location>
        <begin position="145"/>
        <end position="172"/>
    </location>
</feature>
<feature type="domain" description="BZIP" evidence="2">
    <location>
        <begin position="223"/>
        <end position="236"/>
    </location>
</feature>
<dbReference type="InterPro" id="IPR004827">
    <property type="entry name" value="bZIP"/>
</dbReference>
<accession>A0A2P5HP53</accession>
<feature type="region of interest" description="Disordered" evidence="1">
    <location>
        <begin position="58"/>
        <end position="226"/>
    </location>
</feature>
<dbReference type="Gene3D" id="1.20.5.170">
    <property type="match status" value="1"/>
</dbReference>
<dbReference type="SUPFAM" id="SSF57959">
    <property type="entry name" value="Leucine zipper domain"/>
    <property type="match status" value="1"/>
</dbReference>
<dbReference type="OrthoDB" id="295274at2759"/>
<feature type="compositionally biased region" description="Basic and acidic residues" evidence="1">
    <location>
        <begin position="112"/>
        <end position="132"/>
    </location>
</feature>
<evidence type="ECO:0000259" key="2">
    <source>
        <dbReference type="PROSITE" id="PS00036"/>
    </source>
</evidence>
<dbReference type="InParanoid" id="A0A2P5HP53"/>
<comment type="caution">
    <text evidence="3">The sequence shown here is derived from an EMBL/GenBank/DDBJ whole genome shotgun (WGS) entry which is preliminary data.</text>
</comment>
<feature type="compositionally biased region" description="Polar residues" evidence="1">
    <location>
        <begin position="81"/>
        <end position="97"/>
    </location>
</feature>
<evidence type="ECO:0000313" key="3">
    <source>
        <dbReference type="EMBL" id="POS72017.1"/>
    </source>
</evidence>
<proteinExistence type="predicted"/>
<dbReference type="CDD" id="cd14687">
    <property type="entry name" value="bZIP_ATF2"/>
    <property type="match status" value="1"/>
</dbReference>
<dbReference type="AlphaFoldDB" id="A0A2P5HP53"/>
<gene>
    <name evidence="3" type="ORF">DHEL01_v209589</name>
</gene>
<dbReference type="STRING" id="158607.A0A2P5HP53"/>
<dbReference type="PROSITE" id="PS00036">
    <property type="entry name" value="BZIP_BASIC"/>
    <property type="match status" value="1"/>
</dbReference>
<dbReference type="InterPro" id="IPR046347">
    <property type="entry name" value="bZIP_sf"/>
</dbReference>
<dbReference type="GO" id="GO:0003700">
    <property type="term" value="F:DNA-binding transcription factor activity"/>
    <property type="evidence" value="ECO:0007669"/>
    <property type="project" value="InterPro"/>
</dbReference>
<name>A0A2P5HP53_DIAHE</name>
<feature type="compositionally biased region" description="Polar residues" evidence="1">
    <location>
        <begin position="58"/>
        <end position="69"/>
    </location>
</feature>
<organism evidence="3 4">
    <name type="scientific">Diaporthe helianthi</name>
    <dbReference type="NCBI Taxonomy" id="158607"/>
    <lineage>
        <taxon>Eukaryota</taxon>
        <taxon>Fungi</taxon>
        <taxon>Dikarya</taxon>
        <taxon>Ascomycota</taxon>
        <taxon>Pezizomycotina</taxon>
        <taxon>Sordariomycetes</taxon>
        <taxon>Sordariomycetidae</taxon>
        <taxon>Diaporthales</taxon>
        <taxon>Diaporthaceae</taxon>
        <taxon>Diaporthe</taxon>
    </lineage>
</organism>
<evidence type="ECO:0000313" key="4">
    <source>
        <dbReference type="Proteomes" id="UP000094444"/>
    </source>
</evidence>
<dbReference type="EMBL" id="MAVT02001108">
    <property type="protein sequence ID" value="POS72017.1"/>
    <property type="molecule type" value="Genomic_DNA"/>
</dbReference>
<keyword evidence="4" id="KW-1185">Reference proteome</keyword>
<evidence type="ECO:0000256" key="1">
    <source>
        <dbReference type="SAM" id="MobiDB-lite"/>
    </source>
</evidence>
<dbReference type="Proteomes" id="UP000094444">
    <property type="component" value="Unassembled WGS sequence"/>
</dbReference>
<feature type="compositionally biased region" description="Polar residues" evidence="1">
    <location>
        <begin position="15"/>
        <end position="31"/>
    </location>
</feature>
<feature type="region of interest" description="Disordered" evidence="1">
    <location>
        <begin position="1"/>
        <end position="32"/>
    </location>
</feature>